<comment type="caution">
    <text evidence="8">Lacks conserved residue(s) required for the propagation of feature annotation.</text>
</comment>
<evidence type="ECO:0000313" key="11">
    <source>
        <dbReference type="Proteomes" id="UP000838686"/>
    </source>
</evidence>
<keyword evidence="11" id="KW-1185">Reference proteome</keyword>
<comment type="subcellular location">
    <subcellularLocation>
        <location evidence="1 8">Cell membrane</location>
        <topology evidence="1 8">Multi-pass membrane protein</topology>
    </subcellularLocation>
</comment>
<keyword evidence="6 8" id="KW-1133">Transmembrane helix</keyword>
<protein>
    <recommendedName>
        <fullName evidence="8">Transport permease protein</fullName>
    </recommendedName>
</protein>
<evidence type="ECO:0000256" key="4">
    <source>
        <dbReference type="ARBA" id="ARBA00022475"/>
    </source>
</evidence>
<dbReference type="PANTHER" id="PTHR30294:SF45">
    <property type="entry name" value="LINEARMYCIN RESISTANCE PERMEASE PROTEIN LNRN"/>
    <property type="match status" value="1"/>
</dbReference>
<feature type="transmembrane region" description="Helical" evidence="8">
    <location>
        <begin position="334"/>
        <end position="354"/>
    </location>
</feature>
<keyword evidence="4 8" id="KW-1003">Cell membrane</keyword>
<accession>A0ABM9C4V3</accession>
<dbReference type="Gene3D" id="3.40.1710.10">
    <property type="entry name" value="abc type-2 transporter like domain"/>
    <property type="match status" value="1"/>
</dbReference>
<dbReference type="Pfam" id="PF12698">
    <property type="entry name" value="ABC2_membrane_3"/>
    <property type="match status" value="1"/>
</dbReference>
<evidence type="ECO:0000256" key="3">
    <source>
        <dbReference type="ARBA" id="ARBA00022448"/>
    </source>
</evidence>
<keyword evidence="7 8" id="KW-0472">Membrane</keyword>
<evidence type="ECO:0000259" key="9">
    <source>
        <dbReference type="PROSITE" id="PS51012"/>
    </source>
</evidence>
<dbReference type="EMBL" id="CAKMMF010000007">
    <property type="protein sequence ID" value="CAH1201916.1"/>
    <property type="molecule type" value="Genomic_DNA"/>
</dbReference>
<keyword evidence="5 8" id="KW-0812">Transmembrane</keyword>
<dbReference type="InterPro" id="IPR013525">
    <property type="entry name" value="ABC2_TM"/>
</dbReference>
<keyword evidence="3 8" id="KW-0813">Transport</keyword>
<dbReference type="InterPro" id="IPR000412">
    <property type="entry name" value="ABC_2_transport"/>
</dbReference>
<feature type="domain" description="ABC transmembrane type-2" evidence="9">
    <location>
        <begin position="133"/>
        <end position="362"/>
    </location>
</feature>
<evidence type="ECO:0000256" key="8">
    <source>
        <dbReference type="RuleBase" id="RU361157"/>
    </source>
</evidence>
<dbReference type="PROSITE" id="PS51012">
    <property type="entry name" value="ABC_TM2"/>
    <property type="match status" value="1"/>
</dbReference>
<dbReference type="InterPro" id="IPR047817">
    <property type="entry name" value="ABC2_TM_bact-type"/>
</dbReference>
<comment type="similarity">
    <text evidence="2 8">Belongs to the ABC-2 integral membrane protein family.</text>
</comment>
<evidence type="ECO:0000256" key="2">
    <source>
        <dbReference type="ARBA" id="ARBA00007783"/>
    </source>
</evidence>
<dbReference type="PRINTS" id="PR00164">
    <property type="entry name" value="ABC2TRNSPORT"/>
</dbReference>
<feature type="transmembrane region" description="Helical" evidence="8">
    <location>
        <begin position="215"/>
        <end position="238"/>
    </location>
</feature>
<evidence type="ECO:0000313" key="10">
    <source>
        <dbReference type="EMBL" id="CAH1201916.1"/>
    </source>
</evidence>
<dbReference type="Proteomes" id="UP000838686">
    <property type="component" value="Unassembled WGS sequence"/>
</dbReference>
<feature type="transmembrane region" description="Helical" evidence="8">
    <location>
        <begin position="173"/>
        <end position="194"/>
    </location>
</feature>
<dbReference type="InterPro" id="IPR051449">
    <property type="entry name" value="ABC-2_transporter_component"/>
</dbReference>
<evidence type="ECO:0000256" key="7">
    <source>
        <dbReference type="ARBA" id="ARBA00023136"/>
    </source>
</evidence>
<evidence type="ECO:0000256" key="1">
    <source>
        <dbReference type="ARBA" id="ARBA00004651"/>
    </source>
</evidence>
<feature type="transmembrane region" description="Helical" evidence="8">
    <location>
        <begin position="278"/>
        <end position="300"/>
    </location>
</feature>
<evidence type="ECO:0000256" key="5">
    <source>
        <dbReference type="ARBA" id="ARBA00022692"/>
    </source>
</evidence>
<reference evidence="10" key="1">
    <citation type="submission" date="2022-01" db="EMBL/GenBank/DDBJ databases">
        <authorList>
            <person name="Criscuolo A."/>
        </authorList>
    </citation>
    <scope>NUCLEOTIDE SEQUENCE</scope>
    <source>
        <strain evidence="10">CIP111893</strain>
    </source>
</reference>
<name>A0ABM9C4V3_9BACL</name>
<organism evidence="10 11">
    <name type="scientific">Paenibacillus plantiphilus</name>
    <dbReference type="NCBI Taxonomy" id="2905650"/>
    <lineage>
        <taxon>Bacteria</taxon>
        <taxon>Bacillati</taxon>
        <taxon>Bacillota</taxon>
        <taxon>Bacilli</taxon>
        <taxon>Bacillales</taxon>
        <taxon>Paenibacillaceae</taxon>
        <taxon>Paenibacillus</taxon>
    </lineage>
</organism>
<proteinExistence type="inferred from homology"/>
<comment type="caution">
    <text evidence="10">The sequence shown here is derived from an EMBL/GenBank/DDBJ whole genome shotgun (WGS) entry which is preliminary data.</text>
</comment>
<dbReference type="RefSeq" id="WP_236340106.1">
    <property type="nucleotide sequence ID" value="NZ_CAKMMF010000007.1"/>
</dbReference>
<evidence type="ECO:0000256" key="6">
    <source>
        <dbReference type="ARBA" id="ARBA00022989"/>
    </source>
</evidence>
<sequence>MSIFSVNIKRILKSKVQLFFLILFPLMMMSMSVLEVKPTLKAAILDKDGTKLTALLAKEMATVATLVTIQEENLQKELMGLTADYVLVIDKGFTQSFIRGDSSKVQGYYVEESNLSLPIKSYVESFLHNGRLMAHAAGKDETAFYGALDAYQAGGMAMQYKEAVDPQYQNSRAAFGFMAVSMLYASMVTAMLILMNKSNRTFYRTLAAPIRIRSYMLQNAASFIVIAIIQIAVLFAVLKFGFGLYMGPSVLQMVLLFVVFALVSVALGITISAHAKSIVQACILGICTIPPMAMLGGAYFPMDDVPDAVKALAQFVPVTWVMQAVDKLLREQSFAAIAEDLAVLIVFATIFFLLGTLRKTDIAK</sequence>
<gene>
    <name evidence="10" type="primary">lnrN_2</name>
    <name evidence="10" type="ORF">PAECIP111893_01769</name>
</gene>
<feature type="transmembrane region" description="Helical" evidence="8">
    <location>
        <begin position="250"/>
        <end position="271"/>
    </location>
</feature>
<dbReference type="PANTHER" id="PTHR30294">
    <property type="entry name" value="MEMBRANE COMPONENT OF ABC TRANSPORTER YHHJ-RELATED"/>
    <property type="match status" value="1"/>
</dbReference>